<evidence type="ECO:0000259" key="10">
    <source>
        <dbReference type="PROSITE" id="PS50835"/>
    </source>
</evidence>
<feature type="region of interest" description="Disordered" evidence="9">
    <location>
        <begin position="1510"/>
        <end position="2184"/>
    </location>
</feature>
<dbReference type="GO" id="GO:0030154">
    <property type="term" value="P:cell differentiation"/>
    <property type="evidence" value="ECO:0007669"/>
    <property type="project" value="UniProtKB-ARBA"/>
</dbReference>
<dbReference type="SMART" id="SM01182">
    <property type="entry name" value="EF-1_beta_acid"/>
    <property type="match status" value="18"/>
</dbReference>
<sequence length="4901" mass="559366">MEGTISDNQSVGIRDVMVEANTVDDGSKIAQVQDDTHLETLEDTPMLIDRLIDDIKTGNVQSSTEVVNSNEKSISIKLPSVQELIDTDINEEPVHLAEPIILHSQVETEYSTVEDNKDNKNSVVCETFKPLTMETLNPIEEQTLEVSVQVEQDIVGKLVPHQEIQPIVLEGLKENNEHIAEITDVGSHELIGESSQPIIFETVTYLEDDVKKSALQASEKDRVQLEKSQDIIPILIASISESSNTDKATIDTEMVVPQITPAVVTESTIDERNNSMLELTKDAISIGETSESIVLDSVTAIEMNQHAFATKCDELLTEEIMSVNKNLPPILLESITPIEDKSVEFAYPNIEINPTREINVSQKDEVILSESVMCDAFAEENKDETKYLGENDQSQMELIRKDIKNVAEEILENDAPNEIKTYMPMILEDLAPIQDVQPVNATVQITNDNKIEKRVPTQIEEVLLEQLEENEKIAVKSLEDKVGVIAVQESVLQVIEQASPIEETVASLEALGSNITYQTPEEANNKSMLSENLCPLILESLTPIEDNKCVPITAQPKQNMENQPTYLESVNDNETESITSKISFYEKNLASEIIQPVILENIEPLIQNEQKAFTKELESNNSDTEMFAPSYENELMVLEQIEEIIQDAVKTIENEKYAKNIDNQPAANEQDYISDELRSCIQEESVKAFTNEVINEDIIFEKLSEDDKNLEPQTHNVSKPVEHTTCAEANHSINIFQPLILEDTTITQSDIKGEIVKEVATEVDTEGSTNIKESVDEIIEPPTVINTDSTTLNTDGTHDDLKSTENVESTVDTSMKAIDIVKIDDMLEKNDDHTIRSRTEYENDDAMSHSFVKRTEQGALINHIDEFISEEVSEVVGEISVLTNSQELKDTIELAKGLKESIEFVPSEESVELTNVKIEQGKLAEKLQDALSILLDKTLEHAEEIVPKVNPNALQKVSEIITHLQEDLEKAIVFGMPDVLNAAEIVEIPEEEGNSMKQLEVLLQEVTDKINIPTVRDVEETEALKDVLDEVQTVIIKLKRDYDGAANDTLNETLEDLECSVRSVQLQINEDSPPELLQEACATLQLLVNNMTETQDVSAQVAETVSVEVKTENILEKCSTDTDETVKLLEEASKANVKDERLSGIVSSLNILKDTIKFLRLSFVGNADVLIEKGVDVVQNLDQLEEKVFTLEKDLAEVNLSTEVRDHILTAIHSVYGSISNMRGTISSIQKRYMFENYGKPSETILRSIKNVSGILEIDDSDKQSWKAFSKSLRKVLNHFEDIKFYINLDKTARLPSDAAFTKIILEELKSNICEIVIPRASVLGPDTTTKVNDLLECLNKYLADIETKSTVEVKEKIPVFLEISSKIYEVTDFIKQKVIEKSKEIKAELLEKEPSEEQAKHSDELLSEQVVPVQQKDDVYESVQELEKTTTEGEETTLDTPSSSQKEVKSVEKKQKARKKVFIQEPDTKAEVEEVASEFVDEITSLAVAAVQNLIEFAGLQKDELLTEATSQSVEVETEQQEAELIENDKITGEGAISSTEDLKVEDVEQELKREEPTEKLEDVVQDTPAKEDEQVASTSVESDIKKDLQISDETEEKSKELIGQQDVPQEEELRPQAELEKEVHPEQSVEKLGIDSQESPTAEVAKESEMEAASELPEEKTDKKEISDENVEQDKAQMEPKQELDESAPQQKMQERQSEEKLGTKGSATQSSQKPEQDQQDVEEERKDSEEKETSDEAQEAAEEKQQTENKLSQENVEYLQEKSEETGKEAEPSVVKEPEKESQQESITGKQQDVEELKTEQKEDLEKTHKEQATQEGQSVQKDVETTLEQDDSVSKDKGAQRAQLQEDDKRHDELVTQEDTEVQKDVEESQLEEKDGSSKKESVVEEPSGELVAEKTKSEEKTDEPKQIDVEAKLGAGVSEKTPESTDKSQKVEVSIQQETGKEQADTDVTEQEIEQSEITGAQDEPLQEDTKKLEKDQIEKEDIESTREPTKQEKEEAGKKKISTEEKAEKQQEQQDEPETHKKELDEEDKALKKEPQRRDSQKSDVKELGQEDATSEPVKKERSETEILEKEDLKAEEQTKQQEQTRAEENKIKPVEGKLAKEQEDVKDLEKERVKAENLAEEQAEKVSEKQTASEELEKQSLEIEQKQTIAEKQEKEKKESELLAKQQAETGKLDMEQKETELLAQKQVEAEEIEKERVNTEQLVKQTEELKLLEESADAKLTTKKEEDEKLSKEQEVTEKLKQEPLESEEISKDQIESEKTQQDVEKLAQEKVEADTITETEAEALGKERVKSEMLAKEQEETDRLEKKCIEAEKHAEKQAKDQVLAKEQAEAEQHEQELIETENLAKEKAEMDKFAKEQAEAEKLEKDRLEAEKLEKERQEAERLEKERLEAERLEKERLEAEKIEKDRVKAEKLAKKQAKAEKLAKEQAEAERLEKERADAEKLEKERLEAEKLEKEQAEAERMEKERLEAEKLEKEQLEAEKLEKEQLEAEKLEKERLEAEKLEKERLEAEKLEKERLEAEKVEKEKLEAENLEKEKLEAEKVEKERVKAEKLAKKQAKAEKLAKEQAEADRLEKERVDAENLEKKRLEAEKLEKERVEAEKREEERLETEKLAKEQAEAERLEAVKQEKERLEAEKLEKERLEAEKLEKERLEAEKVEKERVKAEKLAKKQAKAEKLAKEQAEAEKLEKERLEAEKLEKERAEAEKRDKERLEAEELAKQQAEAEKLAKEQADAERLQKERADAEKLEKERLEAENLEKERVEAEKREKERLKAEELARKQAEAEKIAKEQAEAERLEKERGDAEKLEKQRLEAEKVEKERVKAEKLAKKQAKAEKLAKEQAEAERLEKERADAEKLENERLEAEKVEKERLEAEKVENERLEAEKVERERLEAEKLEKERVETEKLEKERVEAEKVEKERLEAEKVEKERHEAEKLEKERVKAEKLAKKQAKAENLAKEQADAERLEKERLEAEKLEKDRIEAEEKERIEVEKKQIEKLAQEKADKERLEAEKLEKERIEAEKRAQKQAEAEKLEKERIEAEKLEKERIEAEKLEKDRVEAEKLAKERLQAEKLEKERLEAEKLEKKQTEAKKLKGQQVDAEEPEKGGVEKKRPSKKKKKESESNLGVDKKGKDDVAKIQATNGEKLEQDHLKIEKVDTKHAETEKLQEDVVTSKDTEKVSKATEKKKKEGLEKRKMSQSKKEEVEKNGTKTESDKPEKLSLGEELPKVEEGKSKSDKAVTDDKLKAEADKREKEAKAKELENEKLKAEKERQEEERRKKEKDAEKREEKKKLSEKKRKQEEKLKLEQEEKALKEKEAAEKKKKDDERLKEKERLDAIERENKLKQEEVEKQEREKIRMERLEKEKQEEKVREEEEKARLEKKRIAKKKREEEEERMKLETEALEKARKDAAKKRKEEEKARFIKEQEEIDKREQEIRENERRLRKEKRREIEEGLFDDKQKPTSTSELESLDSKPRRTTNGDMTTHAADVEDHYIKEYHYEPTRQRSDERTKFVDHNHRDYTMEFSRPSGYRERTFEHEKFSERESLGRSGTIYKAKTIILDSQLRSSAPPQAVSSDSERRSERYDRTDSDRRVERHRSKALSEARSLVSEKRSGLSRDLKRKPVFSTYLTDRTAVEGSRVKLTCSVLSSSDPKITWYKNGVLLNDKLKYRTKFIDGLITLEVLNAVVSDSAEYTCTVENENGSVNTVANLKVYPSFEASPIPPTFTRSIRDTYHLAENELVLECRIRGQPLPTITWLKDDKPIATSERYQAYYLADGVCRLSISSPTPEDSGKYTCKAENSVWTDQITHIVSFTGKESRLSPNLATRERSHFNRQALESRRPHFTNVLSDYKVVKGGTIGLQVEIRGCPTRVEWLREGRSVTEIYRNARTFVEQGLYTLALSDVTEKESGLYTCRAWSTHGNVDMNAAITVVPPTELEGKPAIIAGRPDKDILISVGEDVNISFRVQGEPKPKVVFMKGIRDITTSQRVCKMTSDDYVKFTLKRSVVSDAGTYCILARNAYGCDRAFVTVVVRQRASSENLISDWTYPLDDSALSISERKYKSVPDRIPGEPSVVDGGNNWVSLAWPKADPRDTAPVLAYKIESWLLGKEGGARWVELGITPLNSFDAFNLKQGEEYHFRVTPRNRYGWGEAVQTSTPVGIGLAGDRPEFVEILPGQLKVLAGETANLSCSVKGKPVPEIVWMKNGHEIEEESRMTTLYNGQDCSLTIKDICIEDEARYSCEASNVHGRASTYARLAVVTDRLIWEADAKLKRERSQDAEGDYPPQFTMRLRDRRVQATYPVRLTCQVVGGPPPTLTWFKDGEHLVLDSRRSVYQDEHFHTLEIAPTTLEDGGVYEAMARNSSGAVSCRCSLVVDKGIRAYVAPEFCCGLEPLYRLREGDELRISAVVEAYPSVGVTWYRDGVRLRPSRRAIMTLDRDGQIELALAFVTCRDAGVYTCTASNEVGRASTSGKVEVVAGAQSREKRTPPVVINAPDERYSKEPMFVRKPRSSEAREGDTVIIACEVIGDPKPDVYWLRDFLKPDYYRDATHFKRVGDGPEYRFEIPHAKLDYTGAYSVVARNVHGEAKAIISLQIKAKDPSADDTHNIRYGRVEVIPRFERELTDLLSYDGDAVEFECHVTGNPEPDIRWFHYNELIRDCEDFESTFDDGAARLKIKQVTAEDEGTYSCEASNNLGKATSSACLVVYPPGEPNTLSQRLRRPPALLSAASTPRSTPRSTPARSVSRTPGPDTRRLCSPSRQMAPSFYTYPFNKVVEEGETVTFKCAVKGQPSPWATWDKDGIIITPSARFTIKEKDELLRILEIEQVTIEDVGVYRITIENEFGRAEASARLEVITQKGKFYAGVRAYSASPRKSLTYRRYPSVPRQD</sequence>
<dbReference type="GO" id="GO:0007155">
    <property type="term" value="P:cell adhesion"/>
    <property type="evidence" value="ECO:0007669"/>
    <property type="project" value="UniProtKB-KW"/>
</dbReference>
<feature type="region of interest" description="Disordered" evidence="9">
    <location>
        <begin position="3081"/>
        <end position="3503"/>
    </location>
</feature>
<feature type="compositionally biased region" description="Basic and acidic residues" evidence="9">
    <location>
        <begin position="3132"/>
        <end position="3149"/>
    </location>
</feature>
<feature type="region of interest" description="Disordered" evidence="9">
    <location>
        <begin position="4727"/>
        <end position="4770"/>
    </location>
</feature>
<dbReference type="InterPro" id="IPR013098">
    <property type="entry name" value="Ig_I-set"/>
</dbReference>
<feature type="region of interest" description="Disordered" evidence="9">
    <location>
        <begin position="785"/>
        <end position="808"/>
    </location>
</feature>
<feature type="compositionally biased region" description="Basic and acidic residues" evidence="9">
    <location>
        <begin position="1865"/>
        <end position="1887"/>
    </location>
</feature>
<dbReference type="Gene3D" id="2.60.40.10">
    <property type="entry name" value="Immunoglobulins"/>
    <property type="match status" value="11"/>
</dbReference>
<feature type="domain" description="Ig-like" evidence="10">
    <location>
        <begin position="4630"/>
        <end position="4718"/>
    </location>
</feature>
<dbReference type="GO" id="GO:0009653">
    <property type="term" value="P:anatomical structure morphogenesis"/>
    <property type="evidence" value="ECO:0007669"/>
    <property type="project" value="UniProtKB-ARBA"/>
</dbReference>
<feature type="compositionally biased region" description="Basic and acidic residues" evidence="9">
    <location>
        <begin position="3401"/>
        <end position="3474"/>
    </location>
</feature>
<dbReference type="STRING" id="7102.A0A2A4IWR7"/>
<feature type="compositionally biased region" description="Basic and acidic residues" evidence="9">
    <location>
        <begin position="1896"/>
        <end position="1916"/>
    </location>
</feature>
<dbReference type="GO" id="GO:0045989">
    <property type="term" value="P:positive regulation of striated muscle contraction"/>
    <property type="evidence" value="ECO:0007669"/>
    <property type="project" value="UniProtKB-ARBA"/>
</dbReference>
<dbReference type="InterPro" id="IPR003598">
    <property type="entry name" value="Ig_sub2"/>
</dbReference>
<feature type="domain" description="Ig-like" evidence="10">
    <location>
        <begin position="4182"/>
        <end position="4271"/>
    </location>
</feature>
<feature type="compositionally biased region" description="Basic and acidic residues" evidence="9">
    <location>
        <begin position="1795"/>
        <end position="1816"/>
    </location>
</feature>
<accession>A0A2A4IWR7</accession>
<keyword evidence="7" id="KW-0514">Muscle protein</keyword>
<feature type="region of interest" description="Disordered" evidence="9">
    <location>
        <begin position="3025"/>
        <end position="3053"/>
    </location>
</feature>
<feature type="compositionally biased region" description="Basic and acidic residues" evidence="9">
    <location>
        <begin position="3081"/>
        <end position="3105"/>
    </location>
</feature>
<dbReference type="Pfam" id="PF07679">
    <property type="entry name" value="I-set"/>
    <property type="match status" value="10"/>
</dbReference>
<dbReference type="CDD" id="cd00063">
    <property type="entry name" value="FN3"/>
    <property type="match status" value="1"/>
</dbReference>
<feature type="compositionally biased region" description="Basic and acidic residues" evidence="9">
    <location>
        <begin position="3157"/>
        <end position="3391"/>
    </location>
</feature>
<dbReference type="PANTHER" id="PTHR47633:SF4">
    <property type="entry name" value="MYOPALLADIN ISOFORM X1"/>
    <property type="match status" value="1"/>
</dbReference>
<feature type="compositionally biased region" description="Basic and acidic residues" evidence="9">
    <location>
        <begin position="1423"/>
        <end position="1432"/>
    </location>
</feature>
<feature type="domain" description="Ig-like" evidence="10">
    <location>
        <begin position="4777"/>
        <end position="4866"/>
    </location>
</feature>
<feature type="compositionally biased region" description="Basic and acidic residues" evidence="9">
    <location>
        <begin position="1925"/>
        <end position="1935"/>
    </location>
</feature>
<dbReference type="FunFam" id="2.60.40.10:FF:001452">
    <property type="entry name" value="Uncharacterized protein, isoform F"/>
    <property type="match status" value="1"/>
</dbReference>
<dbReference type="SMART" id="SM00408">
    <property type="entry name" value="IGc2"/>
    <property type="match status" value="9"/>
</dbReference>
<dbReference type="InterPro" id="IPR007110">
    <property type="entry name" value="Ig-like_dom"/>
</dbReference>
<dbReference type="GO" id="GO:0060298">
    <property type="term" value="P:positive regulation of sarcomere organization"/>
    <property type="evidence" value="ECO:0007669"/>
    <property type="project" value="UniProtKB-ARBA"/>
</dbReference>
<dbReference type="InterPro" id="IPR036116">
    <property type="entry name" value="FN3_sf"/>
</dbReference>
<evidence type="ECO:0000313" key="12">
    <source>
        <dbReference type="EMBL" id="PCG63570.1"/>
    </source>
</evidence>
<feature type="domain" description="Fibronectin type-III" evidence="11">
    <location>
        <begin position="4082"/>
        <end position="4178"/>
    </location>
</feature>
<evidence type="ECO:0000256" key="5">
    <source>
        <dbReference type="ARBA" id="ARBA00022737"/>
    </source>
</evidence>
<dbReference type="FunFam" id="2.60.40.10:FF:000425">
    <property type="entry name" value="Myosin light chain kinase"/>
    <property type="match status" value="2"/>
</dbReference>
<feature type="compositionally biased region" description="Polar residues" evidence="9">
    <location>
        <begin position="3577"/>
        <end position="3587"/>
    </location>
</feature>
<feature type="region of interest" description="Disordered" evidence="9">
    <location>
        <begin position="2323"/>
        <end position="2478"/>
    </location>
</feature>
<feature type="compositionally biased region" description="Basic and acidic residues" evidence="9">
    <location>
        <begin position="1973"/>
        <end position="2055"/>
    </location>
</feature>
<feature type="compositionally biased region" description="Basic and acidic residues" evidence="9">
    <location>
        <begin position="3590"/>
        <end position="3607"/>
    </location>
</feature>
<dbReference type="FunFam" id="2.60.40.10:FF:000557">
    <property type="entry name" value="Myosin binding protein Ha"/>
    <property type="match status" value="1"/>
</dbReference>
<proteinExistence type="inferred from homology"/>
<feature type="region of interest" description="Disordered" evidence="9">
    <location>
        <begin position="2841"/>
        <end position="2896"/>
    </location>
</feature>
<keyword evidence="3" id="KW-0787">Thick filament</keyword>
<evidence type="ECO:0000256" key="3">
    <source>
        <dbReference type="ARBA" id="ARBA00022433"/>
    </source>
</evidence>
<feature type="domain" description="Ig-like" evidence="10">
    <location>
        <begin position="3856"/>
        <end position="3944"/>
    </location>
</feature>
<protein>
    <recommendedName>
        <fullName evidence="13">KASH domain-containing protein</fullName>
    </recommendedName>
</protein>
<feature type="domain" description="Ig-like" evidence="10">
    <location>
        <begin position="3737"/>
        <end position="3826"/>
    </location>
</feature>
<dbReference type="SMART" id="SM00409">
    <property type="entry name" value="IG"/>
    <property type="match status" value="10"/>
</dbReference>
<feature type="domain" description="Ig-like" evidence="10">
    <location>
        <begin position="4299"/>
        <end position="4381"/>
    </location>
</feature>
<feature type="domain" description="Ig-like" evidence="10">
    <location>
        <begin position="4516"/>
        <end position="4609"/>
    </location>
</feature>
<feature type="compositionally biased region" description="Basic and acidic residues" evidence="9">
    <location>
        <begin position="1613"/>
        <end position="1635"/>
    </location>
</feature>
<evidence type="ECO:0000256" key="7">
    <source>
        <dbReference type="ARBA" id="ARBA00023179"/>
    </source>
</evidence>
<feature type="compositionally biased region" description="Basic and acidic residues" evidence="9">
    <location>
        <begin position="1542"/>
        <end position="1575"/>
    </location>
</feature>
<feature type="compositionally biased region" description="Basic and acidic residues" evidence="9">
    <location>
        <begin position="1695"/>
        <end position="1705"/>
    </location>
</feature>
<feature type="region of interest" description="Disordered" evidence="9">
    <location>
        <begin position="3577"/>
        <end position="3619"/>
    </location>
</feature>
<dbReference type="SMART" id="SM00060">
    <property type="entry name" value="FN3"/>
    <property type="match status" value="1"/>
</dbReference>
<feature type="region of interest" description="Disordered" evidence="9">
    <location>
        <begin position="1423"/>
        <end position="1454"/>
    </location>
</feature>
<dbReference type="PROSITE" id="PS50853">
    <property type="entry name" value="FN3"/>
    <property type="match status" value="1"/>
</dbReference>
<dbReference type="FunFam" id="2.60.40.10:FF:000080">
    <property type="entry name" value="Myosin light chain kinase, smooth muscle"/>
    <property type="match status" value="1"/>
</dbReference>
<dbReference type="EMBL" id="NWSH01006238">
    <property type="protein sequence ID" value="PCG63570.1"/>
    <property type="molecule type" value="Genomic_DNA"/>
</dbReference>
<gene>
    <name evidence="12" type="ORF">B5V51_12089</name>
</gene>
<dbReference type="InterPro" id="IPR003599">
    <property type="entry name" value="Ig_sub"/>
</dbReference>
<dbReference type="SUPFAM" id="SSF49265">
    <property type="entry name" value="Fibronectin type III"/>
    <property type="match status" value="1"/>
</dbReference>
<dbReference type="FunFam" id="2.60.40.10:FF:001053">
    <property type="entry name" value="Uncharacterized protein, isoform D"/>
    <property type="match status" value="1"/>
</dbReference>
<keyword evidence="8" id="KW-0393">Immunoglobulin domain</keyword>
<keyword evidence="4" id="KW-0963">Cytoplasm</keyword>
<evidence type="ECO:0000256" key="8">
    <source>
        <dbReference type="ARBA" id="ARBA00023319"/>
    </source>
</evidence>
<dbReference type="PROSITE" id="PS50835">
    <property type="entry name" value="IG_LIKE"/>
    <property type="match status" value="9"/>
</dbReference>
<feature type="region of interest" description="Disordered" evidence="9">
    <location>
        <begin position="2676"/>
        <end position="2825"/>
    </location>
</feature>
<feature type="compositionally biased region" description="Basic and acidic residues" evidence="9">
    <location>
        <begin position="2063"/>
        <end position="2169"/>
    </location>
</feature>
<dbReference type="InterPro" id="IPR018940">
    <property type="entry name" value="EF-1_beta_acid_region_euk"/>
</dbReference>
<dbReference type="InterPro" id="IPR003961">
    <property type="entry name" value="FN3_dom"/>
</dbReference>
<evidence type="ECO:0000256" key="4">
    <source>
        <dbReference type="ARBA" id="ARBA00022490"/>
    </source>
</evidence>
<dbReference type="GO" id="GO:0040017">
    <property type="term" value="P:positive regulation of locomotion"/>
    <property type="evidence" value="ECO:0007669"/>
    <property type="project" value="UniProtKB-ARBA"/>
</dbReference>
<dbReference type="InterPro" id="IPR013783">
    <property type="entry name" value="Ig-like_fold"/>
</dbReference>
<feature type="region of interest" description="Disordered" evidence="9">
    <location>
        <begin position="2566"/>
        <end position="2661"/>
    </location>
</feature>
<feature type="compositionally biased region" description="Basic and acidic residues" evidence="9">
    <location>
        <begin position="1659"/>
        <end position="1686"/>
    </location>
</feature>
<dbReference type="SUPFAM" id="SSF48726">
    <property type="entry name" value="Immunoglobulin"/>
    <property type="match status" value="10"/>
</dbReference>
<feature type="compositionally biased region" description="Basic and acidic residues" evidence="9">
    <location>
        <begin position="2221"/>
        <end position="2282"/>
    </location>
</feature>
<feature type="domain" description="Ig-like" evidence="10">
    <location>
        <begin position="3637"/>
        <end position="3725"/>
    </location>
</feature>
<evidence type="ECO:0000256" key="1">
    <source>
        <dbReference type="ARBA" id="ARBA00004496"/>
    </source>
</evidence>
<feature type="compositionally biased region" description="Basic and acidic residues" evidence="9">
    <location>
        <begin position="1836"/>
        <end position="1858"/>
    </location>
</feature>
<feature type="compositionally biased region" description="Polar residues" evidence="9">
    <location>
        <begin position="785"/>
        <end position="795"/>
    </location>
</feature>
<keyword evidence="6" id="KW-0130">Cell adhesion</keyword>
<comment type="subcellular location">
    <subcellularLocation>
        <location evidence="1">Cytoplasm</location>
    </subcellularLocation>
</comment>
<evidence type="ECO:0000256" key="2">
    <source>
        <dbReference type="ARBA" id="ARBA00006692"/>
    </source>
</evidence>
<feature type="compositionally biased region" description="Basic and acidic residues" evidence="9">
    <location>
        <begin position="796"/>
        <end position="805"/>
    </location>
</feature>
<evidence type="ECO:0000256" key="6">
    <source>
        <dbReference type="ARBA" id="ARBA00022889"/>
    </source>
</evidence>
<feature type="compositionally biased region" description="Basic and acidic residues" evidence="9">
    <location>
        <begin position="1762"/>
        <end position="1786"/>
    </location>
</feature>
<dbReference type="FunFam" id="2.60.40.10:FF:000107">
    <property type="entry name" value="Myosin, light chain kinase a"/>
    <property type="match status" value="2"/>
</dbReference>
<reference evidence="12" key="1">
    <citation type="submission" date="2017-09" db="EMBL/GenBank/DDBJ databases">
        <title>Contemporary evolution of a Lepidopteran species, Heliothis virescens, in response to modern agricultural practices.</title>
        <authorList>
            <person name="Fritz M.L."/>
            <person name="Deyonke A.M."/>
            <person name="Papanicolaou A."/>
            <person name="Micinski S."/>
            <person name="Westbrook J."/>
            <person name="Gould F."/>
        </authorList>
    </citation>
    <scope>NUCLEOTIDE SEQUENCE [LARGE SCALE GENOMIC DNA]</scope>
    <source>
        <strain evidence="12">HvINT-</strain>
        <tissue evidence="12">Whole body</tissue>
    </source>
</reference>
<dbReference type="CDD" id="cd00096">
    <property type="entry name" value="Ig"/>
    <property type="match status" value="2"/>
</dbReference>
<feature type="compositionally biased region" description="Acidic residues" evidence="9">
    <location>
        <begin position="1950"/>
        <end position="1960"/>
    </location>
</feature>
<feature type="compositionally biased region" description="Polar residues" evidence="9">
    <location>
        <begin position="4741"/>
        <end position="4759"/>
    </location>
</feature>
<feature type="region of interest" description="Disordered" evidence="9">
    <location>
        <begin position="2497"/>
        <end position="2534"/>
    </location>
</feature>
<evidence type="ECO:0000256" key="9">
    <source>
        <dbReference type="SAM" id="MobiDB-lite"/>
    </source>
</evidence>
<organism evidence="12">
    <name type="scientific">Heliothis virescens</name>
    <name type="common">Tobacco budworm moth</name>
    <dbReference type="NCBI Taxonomy" id="7102"/>
    <lineage>
        <taxon>Eukaryota</taxon>
        <taxon>Metazoa</taxon>
        <taxon>Ecdysozoa</taxon>
        <taxon>Arthropoda</taxon>
        <taxon>Hexapoda</taxon>
        <taxon>Insecta</taxon>
        <taxon>Pterygota</taxon>
        <taxon>Neoptera</taxon>
        <taxon>Endopterygota</taxon>
        <taxon>Lepidoptera</taxon>
        <taxon>Glossata</taxon>
        <taxon>Ditrysia</taxon>
        <taxon>Noctuoidea</taxon>
        <taxon>Noctuidae</taxon>
        <taxon>Heliothinae</taxon>
        <taxon>Heliothis</taxon>
    </lineage>
</organism>
<evidence type="ECO:0000259" key="11">
    <source>
        <dbReference type="PROSITE" id="PS50853"/>
    </source>
</evidence>
<dbReference type="InterPro" id="IPR036179">
    <property type="entry name" value="Ig-like_dom_sf"/>
</dbReference>
<comment type="similarity">
    <text evidence="2">Belongs to the protein kinase superfamily. CAMK Ser/Thr protein kinase family.</text>
</comment>
<dbReference type="GO" id="GO:0032982">
    <property type="term" value="C:myosin filament"/>
    <property type="evidence" value="ECO:0007669"/>
    <property type="project" value="UniProtKB-KW"/>
</dbReference>
<feature type="region of interest" description="Disordered" evidence="9">
    <location>
        <begin position="2221"/>
        <end position="2311"/>
    </location>
</feature>
<dbReference type="PANTHER" id="PTHR47633">
    <property type="entry name" value="IMMUNOGLOBULIN"/>
    <property type="match status" value="1"/>
</dbReference>
<dbReference type="FunFam" id="2.60.40.10:FF:001166">
    <property type="entry name" value="Uncharacterized protein, isoform D"/>
    <property type="match status" value="1"/>
</dbReference>
<name>A0A2A4IWR7_HELVI</name>
<comment type="caution">
    <text evidence="12">The sequence shown here is derived from an EMBL/GenBank/DDBJ whole genome shotgun (WGS) entry which is preliminary data.</text>
</comment>
<keyword evidence="5" id="KW-0677">Repeat</keyword>
<feature type="domain" description="Ig-like" evidence="10">
    <location>
        <begin position="4398"/>
        <end position="4488"/>
    </location>
</feature>
<feature type="compositionally biased region" description="Basic and acidic residues" evidence="9">
    <location>
        <begin position="2292"/>
        <end position="2311"/>
    </location>
</feature>
<feature type="compositionally biased region" description="Acidic residues" evidence="9">
    <location>
        <begin position="1517"/>
        <end position="1527"/>
    </location>
</feature>
<evidence type="ECO:0008006" key="13">
    <source>
        <dbReference type="Google" id="ProtNLM"/>
    </source>
</evidence>
<dbReference type="GO" id="GO:0005737">
    <property type="term" value="C:cytoplasm"/>
    <property type="evidence" value="ECO:0007669"/>
    <property type="project" value="UniProtKB-SubCell"/>
</dbReference>